<feature type="transmembrane region" description="Helical" evidence="10">
    <location>
        <begin position="366"/>
        <end position="392"/>
    </location>
</feature>
<comment type="subcellular location">
    <subcellularLocation>
        <location evidence="1">Cell membrane</location>
        <topology evidence="1">Multi-pass membrane protein</topology>
    </subcellularLocation>
</comment>
<keyword evidence="13" id="KW-1185">Reference proteome</keyword>
<evidence type="ECO:0000256" key="2">
    <source>
        <dbReference type="ARBA" id="ARBA00006433"/>
    </source>
</evidence>
<feature type="domain" description="Citrate transporter-like" evidence="11">
    <location>
        <begin position="47"/>
        <end position="359"/>
    </location>
</feature>
<gene>
    <name evidence="12" type="ORF">Tbon_10005</name>
</gene>
<feature type="transmembrane region" description="Helical" evidence="10">
    <location>
        <begin position="255"/>
        <end position="275"/>
    </location>
</feature>
<dbReference type="Proteomes" id="UP000326331">
    <property type="component" value="Chromosome"/>
</dbReference>
<dbReference type="EMBL" id="CP042829">
    <property type="protein sequence ID" value="QFG03617.1"/>
    <property type="molecule type" value="Genomic_DNA"/>
</dbReference>
<evidence type="ECO:0000256" key="10">
    <source>
        <dbReference type="SAM" id="Phobius"/>
    </source>
</evidence>
<comment type="similarity">
    <text evidence="2">Belongs to the ArsB family.</text>
</comment>
<sequence>MFNQRRLPQKGRAGDAVGVQALLLGVVLLATVAALYLRPFGARDWQVAAAGGAAAWALGPIGLGGGLEVVADSANILAFFFGLMLIAAGAEAAGLYARAARLLAGRRTARARVGLVLLLGTGITAVLSNDATPLVLTPAIFAAGSVTARATTDAAFAATFTADGASLLLPVSNPVNLLFFERFELGLGGYLRLVTPAALAGIAALALVTWRRSAGGREAEAGAGRHVAIDRPVLPALVVVAGLAAAYVAAGLRDLPLGAVTLGGGAAMAAAARLGGPIDGRQFRRHVAPGVLVFVAGLLLLVENVVAAGALDWLAGVLGWLEGRPVLVTVAGGAVIAAALANLMNNWPSALLLAATIASRPGEHEPLVVGVLIGSTIGANFTMVGSLSTVFWLSLARQHGAEYGAGRYARRAFAPTLAAMAAAVLAGAAAAGRG</sequence>
<keyword evidence="7" id="KW-0059">Arsenical resistance</keyword>
<proteinExistence type="inferred from homology"/>
<dbReference type="PANTHER" id="PTHR43302">
    <property type="entry name" value="TRANSPORTER ARSB-RELATED"/>
    <property type="match status" value="1"/>
</dbReference>
<evidence type="ECO:0000256" key="6">
    <source>
        <dbReference type="ARBA" id="ARBA00022692"/>
    </source>
</evidence>
<feature type="transmembrane region" description="Helical" evidence="10">
    <location>
        <begin position="412"/>
        <end position="431"/>
    </location>
</feature>
<keyword evidence="9 10" id="KW-0472">Membrane</keyword>
<dbReference type="PRINTS" id="PR00758">
    <property type="entry name" value="ARSENICPUMP"/>
</dbReference>
<feature type="transmembrane region" description="Helical" evidence="10">
    <location>
        <begin position="76"/>
        <end position="97"/>
    </location>
</feature>
<dbReference type="InterPro" id="IPR004680">
    <property type="entry name" value="Cit_transptr-like_dom"/>
</dbReference>
<feature type="transmembrane region" description="Helical" evidence="10">
    <location>
        <begin position="190"/>
        <end position="210"/>
    </location>
</feature>
<evidence type="ECO:0000256" key="5">
    <source>
        <dbReference type="ARBA" id="ARBA00022475"/>
    </source>
</evidence>
<feature type="transmembrane region" description="Helical" evidence="10">
    <location>
        <begin position="287"/>
        <end position="306"/>
    </location>
</feature>
<comment type="similarity">
    <text evidence="3">Belongs to the CitM (TC 2.A.11) transporter family.</text>
</comment>
<keyword evidence="4" id="KW-0813">Transport</keyword>
<evidence type="ECO:0000313" key="13">
    <source>
        <dbReference type="Proteomes" id="UP000326331"/>
    </source>
</evidence>
<evidence type="ECO:0000256" key="1">
    <source>
        <dbReference type="ARBA" id="ARBA00004651"/>
    </source>
</evidence>
<dbReference type="PANTHER" id="PTHR43302:SF5">
    <property type="entry name" value="TRANSPORTER ARSB-RELATED"/>
    <property type="match status" value="1"/>
</dbReference>
<evidence type="ECO:0000256" key="9">
    <source>
        <dbReference type="ARBA" id="ARBA00023136"/>
    </source>
</evidence>
<organism evidence="12 13">
    <name type="scientific">Tepidiforma bonchosmolovskayae</name>
    <dbReference type="NCBI Taxonomy" id="2601677"/>
    <lineage>
        <taxon>Bacteria</taxon>
        <taxon>Bacillati</taxon>
        <taxon>Chloroflexota</taxon>
        <taxon>Tepidiformia</taxon>
        <taxon>Tepidiformales</taxon>
        <taxon>Tepidiformaceae</taxon>
        <taxon>Tepidiforma</taxon>
    </lineage>
</organism>
<keyword evidence="8 10" id="KW-1133">Transmembrane helix</keyword>
<keyword evidence="5" id="KW-1003">Cell membrane</keyword>
<dbReference type="InterPro" id="IPR000802">
    <property type="entry name" value="Arsenical_pump_ArsB"/>
</dbReference>
<evidence type="ECO:0000259" key="11">
    <source>
        <dbReference type="Pfam" id="PF03600"/>
    </source>
</evidence>
<reference evidence="12 13" key="1">
    <citation type="submission" date="2019-10" db="EMBL/GenBank/DDBJ databases">
        <title>Thermopilla bonchosmolovskayae gen. nov., sp. nov., a moderately thermophilic Chloroflexi bacterium from a Chukotka hot spring (Arctic, Russia), representing a novel classis Thermopillaia, which include previously uncultivated lineage OLB14.</title>
        <authorList>
            <person name="Kochetkova T.V."/>
            <person name="Zayulina K.S."/>
            <person name="Zhigarkov V.S."/>
            <person name="Minaev N.V."/>
            <person name="Novikov A."/>
            <person name="Toshchakov S.V."/>
            <person name="Elcheninov A.G."/>
            <person name="Kublanov I.V."/>
        </authorList>
    </citation>
    <scope>NUCLEOTIDE SEQUENCE [LARGE SCALE GENOMIC DNA]</scope>
    <source>
        <strain evidence="12 13">3753O</strain>
    </source>
</reference>
<feature type="transmembrane region" description="Helical" evidence="10">
    <location>
        <begin position="16"/>
        <end position="37"/>
    </location>
</feature>
<feature type="transmembrane region" description="Helical" evidence="10">
    <location>
        <begin position="326"/>
        <end position="345"/>
    </location>
</feature>
<name>A0ABX6C2W4_9CHLR</name>
<keyword evidence="6 10" id="KW-0812">Transmembrane</keyword>
<accession>A0ABX6C2W4</accession>
<feature type="transmembrane region" description="Helical" evidence="10">
    <location>
        <begin position="231"/>
        <end position="249"/>
    </location>
</feature>
<evidence type="ECO:0000256" key="8">
    <source>
        <dbReference type="ARBA" id="ARBA00022989"/>
    </source>
</evidence>
<evidence type="ECO:0000256" key="7">
    <source>
        <dbReference type="ARBA" id="ARBA00022849"/>
    </source>
</evidence>
<protein>
    <recommendedName>
        <fullName evidence="11">Citrate transporter-like domain-containing protein</fullName>
    </recommendedName>
</protein>
<feature type="transmembrane region" description="Helical" evidence="10">
    <location>
        <begin position="109"/>
        <end position="128"/>
    </location>
</feature>
<evidence type="ECO:0000256" key="3">
    <source>
        <dbReference type="ARBA" id="ARBA00009843"/>
    </source>
</evidence>
<dbReference type="Pfam" id="PF03600">
    <property type="entry name" value="CitMHS"/>
    <property type="match status" value="1"/>
</dbReference>
<feature type="transmembrane region" description="Helical" evidence="10">
    <location>
        <begin position="49"/>
        <end position="70"/>
    </location>
</feature>
<evidence type="ECO:0000256" key="4">
    <source>
        <dbReference type="ARBA" id="ARBA00022448"/>
    </source>
</evidence>
<evidence type="ECO:0000313" key="12">
    <source>
        <dbReference type="EMBL" id="QFG03617.1"/>
    </source>
</evidence>